<evidence type="ECO:0000313" key="1">
    <source>
        <dbReference type="EMBL" id="AUX45568.1"/>
    </source>
</evidence>
<reference evidence="1 2" key="1">
    <citation type="submission" date="2015-09" db="EMBL/GenBank/DDBJ databases">
        <title>Sorangium comparison.</title>
        <authorList>
            <person name="Zaburannyi N."/>
            <person name="Bunk B."/>
            <person name="Overmann J."/>
            <person name="Mueller R."/>
        </authorList>
    </citation>
    <scope>NUCLEOTIDE SEQUENCE [LARGE SCALE GENOMIC DNA]</scope>
    <source>
        <strain evidence="1 2">So ce26</strain>
    </source>
</reference>
<dbReference type="AlphaFoldDB" id="A0A2L0F1V4"/>
<organism evidence="1 2">
    <name type="scientific">Sorangium cellulosum</name>
    <name type="common">Polyangium cellulosum</name>
    <dbReference type="NCBI Taxonomy" id="56"/>
    <lineage>
        <taxon>Bacteria</taxon>
        <taxon>Pseudomonadati</taxon>
        <taxon>Myxococcota</taxon>
        <taxon>Polyangia</taxon>
        <taxon>Polyangiales</taxon>
        <taxon>Polyangiaceae</taxon>
        <taxon>Sorangium</taxon>
    </lineage>
</organism>
<proteinExistence type="predicted"/>
<dbReference type="RefSeq" id="WP_104983927.1">
    <property type="nucleotide sequence ID" value="NZ_CP012673.1"/>
</dbReference>
<dbReference type="EMBL" id="CP012673">
    <property type="protein sequence ID" value="AUX45568.1"/>
    <property type="molecule type" value="Genomic_DNA"/>
</dbReference>
<dbReference type="Proteomes" id="UP000238348">
    <property type="component" value="Chromosome"/>
</dbReference>
<name>A0A2L0F1V4_SORCE</name>
<gene>
    <name evidence="1" type="ORF">SOCE26_070620</name>
</gene>
<protein>
    <submittedName>
        <fullName evidence="1">Uncharacterized protein</fullName>
    </submittedName>
</protein>
<accession>A0A2L0F1V4</accession>
<sequence>MALDKESAQVESRLQKVCEHFFGEDPELGPVLPVDLARARSLCEGPSRAAEPGPEDHAR</sequence>
<evidence type="ECO:0000313" key="2">
    <source>
        <dbReference type="Proteomes" id="UP000238348"/>
    </source>
</evidence>